<keyword evidence="3" id="KW-1185">Reference proteome</keyword>
<sequence>MYAAVVLFAMIGCSMAAPSVILAVAAPDDGQWKPALDGSVWGSGAIQWGLEDGSWKPALDGSVLGRGDLTWLNRRKRSLAVVNPNALNVPLDTANVALAKNAQLIQQATEGARNVLGGGIPVSLPADTLEVAIGKQAHAIAHATEAARNAGVIASPIAVAPGAIAVGPAAIATSRWIAPAAIAGPIGIAGLHTTIIG</sequence>
<evidence type="ECO:0000313" key="3">
    <source>
        <dbReference type="Proteomes" id="UP001307889"/>
    </source>
</evidence>
<dbReference type="Proteomes" id="UP001307889">
    <property type="component" value="Chromosome 7"/>
</dbReference>
<feature type="chain" id="PRO_5046809067" evidence="1">
    <location>
        <begin position="17"/>
        <end position="197"/>
    </location>
</feature>
<evidence type="ECO:0000256" key="1">
    <source>
        <dbReference type="SAM" id="SignalP"/>
    </source>
</evidence>
<reference evidence="2 3" key="1">
    <citation type="submission" date="2023-09" db="EMBL/GenBank/DDBJ databases">
        <title>Nesidiocoris tenuis whole genome shotgun sequence.</title>
        <authorList>
            <person name="Shibata T."/>
            <person name="Shimoda M."/>
            <person name="Kobayashi T."/>
            <person name="Uehara T."/>
        </authorList>
    </citation>
    <scope>NUCLEOTIDE SEQUENCE [LARGE SCALE GENOMIC DNA]</scope>
    <source>
        <strain evidence="2 3">Japan</strain>
    </source>
</reference>
<gene>
    <name evidence="2" type="ORF">NTJ_09733</name>
</gene>
<dbReference type="EMBL" id="AP028915">
    <property type="protein sequence ID" value="BES96920.1"/>
    <property type="molecule type" value="Genomic_DNA"/>
</dbReference>
<proteinExistence type="predicted"/>
<accession>A0ABN7AXL4</accession>
<organism evidence="2 3">
    <name type="scientific">Nesidiocoris tenuis</name>
    <dbReference type="NCBI Taxonomy" id="355587"/>
    <lineage>
        <taxon>Eukaryota</taxon>
        <taxon>Metazoa</taxon>
        <taxon>Ecdysozoa</taxon>
        <taxon>Arthropoda</taxon>
        <taxon>Hexapoda</taxon>
        <taxon>Insecta</taxon>
        <taxon>Pterygota</taxon>
        <taxon>Neoptera</taxon>
        <taxon>Paraneoptera</taxon>
        <taxon>Hemiptera</taxon>
        <taxon>Heteroptera</taxon>
        <taxon>Panheteroptera</taxon>
        <taxon>Cimicomorpha</taxon>
        <taxon>Miridae</taxon>
        <taxon>Dicyphina</taxon>
        <taxon>Nesidiocoris</taxon>
    </lineage>
</organism>
<name>A0ABN7AXL4_9HEMI</name>
<keyword evidence="1" id="KW-0732">Signal</keyword>
<evidence type="ECO:0000313" key="2">
    <source>
        <dbReference type="EMBL" id="BES96920.1"/>
    </source>
</evidence>
<feature type="signal peptide" evidence="1">
    <location>
        <begin position="1"/>
        <end position="16"/>
    </location>
</feature>
<protein>
    <submittedName>
        <fullName evidence="2">Uncharacterized protein</fullName>
    </submittedName>
</protein>